<reference evidence="1 2" key="1">
    <citation type="submission" date="2017-02" db="EMBL/GenBank/DDBJ databases">
        <authorList>
            <person name="Peterson S.W."/>
        </authorList>
    </citation>
    <scope>NUCLEOTIDE SEQUENCE [LARGE SCALE GENOMIC DNA]</scope>
    <source>
        <strain evidence="1">C6</strain>
    </source>
</reference>
<dbReference type="RefSeq" id="WP_087012451.1">
    <property type="nucleotide sequence ID" value="NZ_FUUY01000005.1"/>
</dbReference>
<accession>A0A1R7QCX5</accession>
<organism evidence="1 2">
    <name type="scientific">Acinetobacter johnsonii</name>
    <dbReference type="NCBI Taxonomy" id="40214"/>
    <lineage>
        <taxon>Bacteria</taxon>
        <taxon>Pseudomonadati</taxon>
        <taxon>Pseudomonadota</taxon>
        <taxon>Gammaproteobacteria</taxon>
        <taxon>Moraxellales</taxon>
        <taxon>Moraxellaceae</taxon>
        <taxon>Acinetobacter</taxon>
    </lineage>
</organism>
<dbReference type="EMBL" id="FUUY01000005">
    <property type="protein sequence ID" value="SJX22057.1"/>
    <property type="molecule type" value="Genomic_DNA"/>
</dbReference>
<name>A0A1R7QCX5_ACIJO</name>
<evidence type="ECO:0000313" key="2">
    <source>
        <dbReference type="Proteomes" id="UP000196240"/>
    </source>
</evidence>
<protein>
    <submittedName>
        <fullName evidence="1">Uncharacterized protein</fullName>
    </submittedName>
</protein>
<proteinExistence type="predicted"/>
<gene>
    <name evidence="1" type="ORF">ACNJC6_01689</name>
</gene>
<sequence length="219" mass="24938">MAFDLVQYFAEQIKIQKPELLSQYSDEERLQYLSEANTLSLGKLITLMRQDGTKLYQEIQTQDHLYIQELARHLTTSPQNESQLAKADLEHSLTTMLGLQFAELKQLDVTGNFGEHGIRELLVGQVEHLSGLADDWVWTTNELIELIGSKPKPEEELSLEETMKEFNQMVNQHATDHSDQLHTQVAEQSPTPTWAKLIEPAVAIVILWGLYCAASQMFV</sequence>
<evidence type="ECO:0000313" key="1">
    <source>
        <dbReference type="EMBL" id="SJX22057.1"/>
    </source>
</evidence>
<dbReference type="AlphaFoldDB" id="A0A1R7QCX5"/>
<dbReference type="Proteomes" id="UP000196240">
    <property type="component" value="Unassembled WGS sequence"/>
</dbReference>